<sequence>MIIVYKMNLKANLTFSLIYHFLKFSPNEISFLKQQKSHLIGWLL</sequence>
<gene>
    <name evidence="1" type="ORF">D8856_05085</name>
</gene>
<protein>
    <submittedName>
        <fullName evidence="1">Uncharacterized protein</fullName>
    </submittedName>
</protein>
<dbReference type="Proteomes" id="UP000272928">
    <property type="component" value="Unassembled WGS sequence"/>
</dbReference>
<accession>A0A3R9J2N7</accession>
<organism evidence="1 2">
    <name type="scientific">Streptococcus mitis</name>
    <dbReference type="NCBI Taxonomy" id="28037"/>
    <lineage>
        <taxon>Bacteria</taxon>
        <taxon>Bacillati</taxon>
        <taxon>Bacillota</taxon>
        <taxon>Bacilli</taxon>
        <taxon>Lactobacillales</taxon>
        <taxon>Streptococcaceae</taxon>
        <taxon>Streptococcus</taxon>
        <taxon>Streptococcus mitis group</taxon>
    </lineage>
</organism>
<proteinExistence type="predicted"/>
<evidence type="ECO:0000313" key="2">
    <source>
        <dbReference type="Proteomes" id="UP000272928"/>
    </source>
</evidence>
<dbReference type="AlphaFoldDB" id="A0A3R9J2N7"/>
<evidence type="ECO:0000313" key="1">
    <source>
        <dbReference type="EMBL" id="RSI78079.1"/>
    </source>
</evidence>
<comment type="caution">
    <text evidence="1">The sequence shown here is derived from an EMBL/GenBank/DDBJ whole genome shotgun (WGS) entry which is preliminary data.</text>
</comment>
<name>A0A3R9J2N7_STRMT</name>
<dbReference type="EMBL" id="RJNQ01000008">
    <property type="protein sequence ID" value="RSI78079.1"/>
    <property type="molecule type" value="Genomic_DNA"/>
</dbReference>
<reference evidence="1 2" key="1">
    <citation type="submission" date="2018-11" db="EMBL/GenBank/DDBJ databases">
        <title>Species Designations Belie Phenotypic and Genotypic Heterogeneity in Oral Streptococci.</title>
        <authorList>
            <person name="Velsko I."/>
        </authorList>
    </citation>
    <scope>NUCLEOTIDE SEQUENCE [LARGE SCALE GENOMIC DNA]</scope>
    <source>
        <strain evidence="1 2">BCA16</strain>
    </source>
</reference>